<feature type="transmembrane region" description="Helical" evidence="1">
    <location>
        <begin position="224"/>
        <end position="242"/>
    </location>
</feature>
<organism evidence="2 3">
    <name type="scientific">Allorhodopirellula solitaria</name>
    <dbReference type="NCBI Taxonomy" id="2527987"/>
    <lineage>
        <taxon>Bacteria</taxon>
        <taxon>Pseudomonadati</taxon>
        <taxon>Planctomycetota</taxon>
        <taxon>Planctomycetia</taxon>
        <taxon>Pirellulales</taxon>
        <taxon>Pirellulaceae</taxon>
        <taxon>Allorhodopirellula</taxon>
    </lineage>
</organism>
<evidence type="ECO:0000256" key="1">
    <source>
        <dbReference type="SAM" id="Phobius"/>
    </source>
</evidence>
<name>A0A5C5WQR3_9BACT</name>
<feature type="transmembrane region" description="Helical" evidence="1">
    <location>
        <begin position="292"/>
        <end position="319"/>
    </location>
</feature>
<keyword evidence="1" id="KW-1133">Transmembrane helix</keyword>
<evidence type="ECO:0000313" key="2">
    <source>
        <dbReference type="EMBL" id="TWT52132.1"/>
    </source>
</evidence>
<dbReference type="Proteomes" id="UP000318053">
    <property type="component" value="Unassembled WGS sequence"/>
</dbReference>
<proteinExistence type="predicted"/>
<accession>A0A5C5WQR3</accession>
<keyword evidence="1" id="KW-0812">Transmembrane</keyword>
<feature type="transmembrane region" description="Helical" evidence="1">
    <location>
        <begin position="326"/>
        <end position="345"/>
    </location>
</feature>
<feature type="transmembrane region" description="Helical" evidence="1">
    <location>
        <begin position="351"/>
        <end position="377"/>
    </location>
</feature>
<sequence length="387" mass="42427">MTQRLLNQFARLDLGFIGSRFLLMLPLIAIERQAGDAVTAAQGLREYQACIFLSTIAIFGAFEHYVIAKRFLPNSIRYLASRFTVIGIVGVILHALHWTHFSASIWLFIATVRGGSSARLVQLRSMPWKYLRIVLSTVASVSILFIDIRWWLVAAIPSALAILSTASDVAEVHGQDHPVELTREFKSGTPYFLSQFLSASFFQGSLFVYLMLSEGQASLVASRVYFFAFAAAAPVSLAGRAVLMHTSELDSQSRSGFLKKGLWITTGLGSIAAISVWVFSERLEAFLYGESLIGGASLVFLSMLIVSHNVSAFLASYIISIGKIRGQLISSAAGILTVAIMFLLLHSYGNTTYACALFCGSIVALLLRFTCAIEYLYARQPSLEITQ</sequence>
<feature type="transmembrane region" description="Helical" evidence="1">
    <location>
        <begin position="49"/>
        <end position="67"/>
    </location>
</feature>
<evidence type="ECO:0000313" key="3">
    <source>
        <dbReference type="Proteomes" id="UP000318053"/>
    </source>
</evidence>
<comment type="caution">
    <text evidence="2">The sequence shown here is derived from an EMBL/GenBank/DDBJ whole genome shotgun (WGS) entry which is preliminary data.</text>
</comment>
<reference evidence="2 3" key="1">
    <citation type="submission" date="2019-02" db="EMBL/GenBank/DDBJ databases">
        <title>Deep-cultivation of Planctomycetes and their phenomic and genomic characterization uncovers novel biology.</title>
        <authorList>
            <person name="Wiegand S."/>
            <person name="Jogler M."/>
            <person name="Boedeker C."/>
            <person name="Pinto D."/>
            <person name="Vollmers J."/>
            <person name="Rivas-Marin E."/>
            <person name="Kohn T."/>
            <person name="Peeters S.H."/>
            <person name="Heuer A."/>
            <person name="Rast P."/>
            <person name="Oberbeckmann S."/>
            <person name="Bunk B."/>
            <person name="Jeske O."/>
            <person name="Meyerdierks A."/>
            <person name="Storesund J.E."/>
            <person name="Kallscheuer N."/>
            <person name="Luecker S."/>
            <person name="Lage O.M."/>
            <person name="Pohl T."/>
            <person name="Merkel B.J."/>
            <person name="Hornburger P."/>
            <person name="Mueller R.-W."/>
            <person name="Bruemmer F."/>
            <person name="Labrenz M."/>
            <person name="Spormann A.M."/>
            <person name="Op Den Camp H."/>
            <person name="Overmann J."/>
            <person name="Amann R."/>
            <person name="Jetten M.S.M."/>
            <person name="Mascher T."/>
            <person name="Medema M.H."/>
            <person name="Devos D.P."/>
            <person name="Kaster A.-K."/>
            <person name="Ovreas L."/>
            <person name="Rohde M."/>
            <person name="Galperin M.Y."/>
            <person name="Jogler C."/>
        </authorList>
    </citation>
    <scope>NUCLEOTIDE SEQUENCE [LARGE SCALE GENOMIC DNA]</scope>
    <source>
        <strain evidence="2 3">CA85</strain>
    </source>
</reference>
<feature type="transmembrane region" description="Helical" evidence="1">
    <location>
        <begin position="191"/>
        <end position="212"/>
    </location>
</feature>
<feature type="transmembrane region" description="Helical" evidence="1">
    <location>
        <begin position="262"/>
        <end position="280"/>
    </location>
</feature>
<feature type="transmembrane region" description="Helical" evidence="1">
    <location>
        <begin position="130"/>
        <end position="146"/>
    </location>
</feature>
<keyword evidence="1" id="KW-0472">Membrane</keyword>
<keyword evidence="3" id="KW-1185">Reference proteome</keyword>
<dbReference type="RefSeq" id="WP_146394079.1">
    <property type="nucleotide sequence ID" value="NZ_SJPK01000032.1"/>
</dbReference>
<dbReference type="AlphaFoldDB" id="A0A5C5WQR3"/>
<protein>
    <submittedName>
        <fullName evidence="2">Uncharacterized protein</fullName>
    </submittedName>
</protein>
<gene>
    <name evidence="2" type="ORF">CA85_51000</name>
</gene>
<dbReference type="EMBL" id="SJPK01000032">
    <property type="protein sequence ID" value="TWT52132.1"/>
    <property type="molecule type" value="Genomic_DNA"/>
</dbReference>